<sequence>MNAIVKILGNASAVVGAGIFGVNNVLRLDLLAGVDDTGLATLGLVGMAGTAAAAYGIYEAANEL</sequence>
<dbReference type="EMBL" id="JBHUDP010000004">
    <property type="protein sequence ID" value="MFD1686376.1"/>
    <property type="molecule type" value="Genomic_DNA"/>
</dbReference>
<keyword evidence="1" id="KW-1133">Transmembrane helix</keyword>
<feature type="transmembrane region" description="Helical" evidence="1">
    <location>
        <begin position="7"/>
        <end position="26"/>
    </location>
</feature>
<comment type="caution">
    <text evidence="2">The sequence shown here is derived from an EMBL/GenBank/DDBJ whole genome shotgun (WGS) entry which is preliminary data.</text>
</comment>
<evidence type="ECO:0000313" key="3">
    <source>
        <dbReference type="Proteomes" id="UP001597092"/>
    </source>
</evidence>
<reference evidence="2 3" key="1">
    <citation type="journal article" date="2019" name="Int. J. Syst. Evol. Microbiol.">
        <title>The Global Catalogue of Microorganisms (GCM) 10K type strain sequencing project: providing services to taxonomists for standard genome sequencing and annotation.</title>
        <authorList>
            <consortium name="The Broad Institute Genomics Platform"/>
            <consortium name="The Broad Institute Genome Sequencing Center for Infectious Disease"/>
            <person name="Wu L."/>
            <person name="Ma J."/>
        </authorList>
    </citation>
    <scope>NUCLEOTIDE SEQUENCE [LARGE SCALE GENOMIC DNA]</scope>
    <source>
        <strain evidence="2 3">CGMCC 1.10387</strain>
    </source>
</reference>
<protein>
    <submittedName>
        <fullName evidence="2">Uncharacterized protein</fullName>
    </submittedName>
</protein>
<dbReference type="RefSeq" id="WP_256305402.1">
    <property type="nucleotide sequence ID" value="NZ_JANHAW010000001.1"/>
</dbReference>
<name>A0ABD6DVR6_9EURY</name>
<evidence type="ECO:0000256" key="1">
    <source>
        <dbReference type="SAM" id="Phobius"/>
    </source>
</evidence>
<keyword evidence="1" id="KW-0472">Membrane</keyword>
<accession>A0ABD6DVR6</accession>
<keyword evidence="3" id="KW-1185">Reference proteome</keyword>
<proteinExistence type="predicted"/>
<feature type="transmembrane region" description="Helical" evidence="1">
    <location>
        <begin position="38"/>
        <end position="58"/>
    </location>
</feature>
<organism evidence="2 3">
    <name type="scientific">Halobellus litoreus</name>
    <dbReference type="NCBI Taxonomy" id="755310"/>
    <lineage>
        <taxon>Archaea</taxon>
        <taxon>Methanobacteriati</taxon>
        <taxon>Methanobacteriota</taxon>
        <taxon>Stenosarchaea group</taxon>
        <taxon>Halobacteria</taxon>
        <taxon>Halobacteriales</taxon>
        <taxon>Haloferacaceae</taxon>
        <taxon>Halobellus</taxon>
    </lineage>
</organism>
<keyword evidence="1" id="KW-0812">Transmembrane</keyword>
<evidence type="ECO:0000313" key="2">
    <source>
        <dbReference type="EMBL" id="MFD1686376.1"/>
    </source>
</evidence>
<dbReference type="AlphaFoldDB" id="A0ABD6DVR6"/>
<gene>
    <name evidence="2" type="ORF">ACFSAS_12205</name>
</gene>
<dbReference type="Proteomes" id="UP001597092">
    <property type="component" value="Unassembled WGS sequence"/>
</dbReference>